<feature type="signal peptide" evidence="1">
    <location>
        <begin position="1"/>
        <end position="22"/>
    </location>
</feature>
<evidence type="ECO:0000313" key="2">
    <source>
        <dbReference type="EMBL" id="WAI50192.1"/>
    </source>
</evidence>
<dbReference type="SUPFAM" id="SSF53850">
    <property type="entry name" value="Periplasmic binding protein-like II"/>
    <property type="match status" value="1"/>
</dbReference>
<organism evidence="2 3">
    <name type="scientific">Pseudomonas triclosanedens</name>
    <dbReference type="NCBI Taxonomy" id="2961893"/>
    <lineage>
        <taxon>Bacteria</taxon>
        <taxon>Pseudomonadati</taxon>
        <taxon>Pseudomonadota</taxon>
        <taxon>Gammaproteobacteria</taxon>
        <taxon>Pseudomonadales</taxon>
        <taxon>Pseudomonadaceae</taxon>
        <taxon>Pseudomonas</taxon>
    </lineage>
</organism>
<dbReference type="EMBL" id="CP113432">
    <property type="protein sequence ID" value="WAI50192.1"/>
    <property type="molecule type" value="Genomic_DNA"/>
</dbReference>
<reference evidence="2" key="1">
    <citation type="submission" date="2022-11" db="EMBL/GenBank/DDBJ databases">
        <title>Pseudomonas triclosanedens sp. nov., a triclosan degrader isolated from activated sludge.</title>
        <authorList>
            <person name="Yin Y."/>
            <person name="Lu Z."/>
        </authorList>
    </citation>
    <scope>NUCLEOTIDE SEQUENCE</scope>
    <source>
        <strain evidence="2">ZM23</strain>
    </source>
</reference>
<accession>A0ABY6ZYZ8</accession>
<protein>
    <submittedName>
        <fullName evidence="2">Substrate-binding domain-containing protein</fullName>
    </submittedName>
</protein>
<evidence type="ECO:0000313" key="3">
    <source>
        <dbReference type="Proteomes" id="UP001163624"/>
    </source>
</evidence>
<gene>
    <name evidence="2" type="ORF">OU419_02670</name>
</gene>
<keyword evidence="1" id="KW-0732">Signal</keyword>
<keyword evidence="3" id="KW-1185">Reference proteome</keyword>
<evidence type="ECO:0000256" key="1">
    <source>
        <dbReference type="SAM" id="SignalP"/>
    </source>
</evidence>
<dbReference type="RefSeq" id="WP_254470149.1">
    <property type="nucleotide sequence ID" value="NZ_CP113432.1"/>
</dbReference>
<proteinExistence type="predicted"/>
<dbReference type="Pfam" id="PF13531">
    <property type="entry name" value="SBP_bac_11"/>
    <property type="match status" value="1"/>
</dbReference>
<dbReference type="Proteomes" id="UP001163624">
    <property type="component" value="Chromosome"/>
</dbReference>
<name>A0ABY6ZYZ8_9PSED</name>
<sequence>MRRLLCLFAFPLLLSLPLVSHAGPDVLRVGASEALMPTLEPLVDRYQIETRNKVLLIGGGTDELGEQVRQGTPYDVLISEQAAALTHLHHQGHGEKPRPVACQARPMQELTLVRGERRALASHFLDYLEHHDCNRH</sequence>
<dbReference type="Gene3D" id="3.40.190.10">
    <property type="entry name" value="Periplasmic binding protein-like II"/>
    <property type="match status" value="1"/>
</dbReference>
<feature type="chain" id="PRO_5046094035" evidence="1">
    <location>
        <begin position="23"/>
        <end position="136"/>
    </location>
</feature>